<evidence type="ECO:0000256" key="2">
    <source>
        <dbReference type="ARBA" id="ARBA00023136"/>
    </source>
</evidence>
<reference evidence="6 7" key="1">
    <citation type="submission" date="2020-01" db="EMBL/GenBank/DDBJ databases">
        <title>Genome analysis.</title>
        <authorList>
            <person name="Wu S."/>
            <person name="Wang G."/>
        </authorList>
    </citation>
    <scope>NUCLEOTIDE SEQUENCE [LARGE SCALE GENOMIC DNA]</scope>
    <source>
        <strain evidence="6 7">SYL130</strain>
    </source>
</reference>
<evidence type="ECO:0000313" key="7">
    <source>
        <dbReference type="Proteomes" id="UP000753802"/>
    </source>
</evidence>
<organism evidence="6 7">
    <name type="scientific">Sediminibacterium roseum</name>
    <dbReference type="NCBI Taxonomy" id="1978412"/>
    <lineage>
        <taxon>Bacteria</taxon>
        <taxon>Pseudomonadati</taxon>
        <taxon>Bacteroidota</taxon>
        <taxon>Chitinophagia</taxon>
        <taxon>Chitinophagales</taxon>
        <taxon>Chitinophagaceae</taxon>
        <taxon>Sediminibacterium</taxon>
    </lineage>
</organism>
<evidence type="ECO:0000256" key="1">
    <source>
        <dbReference type="ARBA" id="ARBA00004370"/>
    </source>
</evidence>
<evidence type="ECO:0000313" key="6">
    <source>
        <dbReference type="EMBL" id="NCI51309.1"/>
    </source>
</evidence>
<feature type="signal peptide" evidence="4">
    <location>
        <begin position="1"/>
        <end position="18"/>
    </location>
</feature>
<proteinExistence type="predicted"/>
<gene>
    <name evidence="6" type="ORF">GWC95_15380</name>
</gene>
<keyword evidence="7" id="KW-1185">Reference proteome</keyword>
<dbReference type="InterPro" id="IPR011990">
    <property type="entry name" value="TPR-like_helical_dom_sf"/>
</dbReference>
<feature type="repeat" description="TPR" evidence="3">
    <location>
        <begin position="456"/>
        <end position="489"/>
    </location>
</feature>
<dbReference type="GO" id="GO:0016787">
    <property type="term" value="F:hydrolase activity"/>
    <property type="evidence" value="ECO:0007669"/>
    <property type="project" value="UniProtKB-KW"/>
</dbReference>
<dbReference type="Gene3D" id="1.25.40.10">
    <property type="entry name" value="Tetratricopeptide repeat domain"/>
    <property type="match status" value="1"/>
</dbReference>
<keyword evidence="4" id="KW-0732">Signal</keyword>
<dbReference type="Pfam" id="PF00144">
    <property type="entry name" value="Beta-lactamase"/>
    <property type="match status" value="1"/>
</dbReference>
<comment type="subcellular location">
    <subcellularLocation>
        <location evidence="1">Membrane</location>
    </subcellularLocation>
</comment>
<dbReference type="RefSeq" id="WP_161819594.1">
    <property type="nucleotide sequence ID" value="NZ_JAACJS010000015.1"/>
</dbReference>
<dbReference type="Gene3D" id="3.40.710.10">
    <property type="entry name" value="DD-peptidase/beta-lactamase superfamily"/>
    <property type="match status" value="1"/>
</dbReference>
<dbReference type="EMBL" id="JAACJS010000015">
    <property type="protein sequence ID" value="NCI51309.1"/>
    <property type="molecule type" value="Genomic_DNA"/>
</dbReference>
<keyword evidence="2" id="KW-0472">Membrane</keyword>
<evidence type="ECO:0000259" key="5">
    <source>
        <dbReference type="Pfam" id="PF00144"/>
    </source>
</evidence>
<dbReference type="SUPFAM" id="SSF56601">
    <property type="entry name" value="beta-lactamase/transpeptidase-like"/>
    <property type="match status" value="1"/>
</dbReference>
<comment type="caution">
    <text evidence="6">The sequence shown here is derived from an EMBL/GenBank/DDBJ whole genome shotgun (WGS) entry which is preliminary data.</text>
</comment>
<evidence type="ECO:0000256" key="3">
    <source>
        <dbReference type="PROSITE-ProRule" id="PRU00339"/>
    </source>
</evidence>
<dbReference type="Proteomes" id="UP000753802">
    <property type="component" value="Unassembled WGS sequence"/>
</dbReference>
<dbReference type="SUPFAM" id="SSF48452">
    <property type="entry name" value="TPR-like"/>
    <property type="match status" value="1"/>
</dbReference>
<sequence length="502" mass="56527">MKLKALIPCLLIVTITFAQSPAQKLDSLFNSLYNYSQFNGNIGVAENGSTIYFKSYGLSDFATKQLNQEQSGFSLASVSKVFTSVAILQLKEKGKLKLEDFVSKYIPDFPYPSITIRHLLTHTSGLPDIDIFRQQVRDNPDKVFSNRDLVPALRTGNLPLEFQPGEKYQYTNSNYILLALLLERISKQTFQAYIQNNIFGPTGMTHTYFQKDSTNPENRNRVVDHDYPFLFSTELENVDSLPKHRVRMLNLSGFVGNGNIITTTGDMLKFDQELYSGKLVNQSSQHEAFTPNKLNNGQIVQTTFGGEKASYGLGWFILLDSSYGRIVGHTGGVPGALSLLLRNIDKKQTVVLFDNAFNKSLYKSGINAMNLLNNRPLQIAKQSLVKTYGSTLVNHGVDIAYVKFQELRDDASHYYVSEDEMNDLGLQLLYEPTFANHNQLALEVLKLNTLLFPNSFNTYDSYGEALAKVGKRKEAISMYRKSININPENDAGKKMLESLLKE</sequence>
<feature type="domain" description="Beta-lactamase-related" evidence="5">
    <location>
        <begin position="42"/>
        <end position="357"/>
    </location>
</feature>
<accession>A0ABW9ZWC1</accession>
<dbReference type="PANTHER" id="PTHR46825:SF11">
    <property type="entry name" value="PENICILLIN-BINDING PROTEIN 4"/>
    <property type="match status" value="1"/>
</dbReference>
<protein>
    <submittedName>
        <fullName evidence="6">Serine hydrolase</fullName>
    </submittedName>
</protein>
<keyword evidence="3" id="KW-0802">TPR repeat</keyword>
<dbReference type="PROSITE" id="PS50005">
    <property type="entry name" value="TPR"/>
    <property type="match status" value="1"/>
</dbReference>
<dbReference type="InterPro" id="IPR019734">
    <property type="entry name" value="TPR_rpt"/>
</dbReference>
<keyword evidence="6" id="KW-0378">Hydrolase</keyword>
<dbReference type="InterPro" id="IPR001466">
    <property type="entry name" value="Beta-lactam-related"/>
</dbReference>
<dbReference type="PANTHER" id="PTHR46825">
    <property type="entry name" value="D-ALANYL-D-ALANINE-CARBOXYPEPTIDASE/ENDOPEPTIDASE AMPH"/>
    <property type="match status" value="1"/>
</dbReference>
<evidence type="ECO:0000256" key="4">
    <source>
        <dbReference type="SAM" id="SignalP"/>
    </source>
</evidence>
<dbReference type="InterPro" id="IPR012338">
    <property type="entry name" value="Beta-lactam/transpept-like"/>
</dbReference>
<feature type="chain" id="PRO_5045066804" evidence="4">
    <location>
        <begin position="19"/>
        <end position="502"/>
    </location>
</feature>
<dbReference type="InterPro" id="IPR050491">
    <property type="entry name" value="AmpC-like"/>
</dbReference>
<name>A0ABW9ZWC1_9BACT</name>